<dbReference type="AlphaFoldDB" id="A0A8H6L5C3"/>
<dbReference type="Pfam" id="PF06985">
    <property type="entry name" value="HET"/>
    <property type="match status" value="1"/>
</dbReference>
<feature type="domain" description="Heterokaryon incompatibility" evidence="1">
    <location>
        <begin position="171"/>
        <end position="322"/>
    </location>
</feature>
<name>A0A8H6L5C3_9LECA</name>
<protein>
    <recommendedName>
        <fullName evidence="1">Heterokaryon incompatibility domain-containing protein</fullName>
    </recommendedName>
</protein>
<dbReference type="PANTHER" id="PTHR33112">
    <property type="entry name" value="DOMAIN PROTEIN, PUTATIVE-RELATED"/>
    <property type="match status" value="1"/>
</dbReference>
<evidence type="ECO:0000313" key="3">
    <source>
        <dbReference type="Proteomes" id="UP000578531"/>
    </source>
</evidence>
<dbReference type="OrthoDB" id="5362512at2759"/>
<dbReference type="RefSeq" id="XP_037165470.1">
    <property type="nucleotide sequence ID" value="XM_037307661.1"/>
</dbReference>
<evidence type="ECO:0000313" key="2">
    <source>
        <dbReference type="EMBL" id="KAF6236118.1"/>
    </source>
</evidence>
<keyword evidence="3" id="KW-1185">Reference proteome</keyword>
<accession>A0A8H6L5C3</accession>
<evidence type="ECO:0000259" key="1">
    <source>
        <dbReference type="Pfam" id="PF06985"/>
    </source>
</evidence>
<organism evidence="2 3">
    <name type="scientific">Letharia columbiana</name>
    <dbReference type="NCBI Taxonomy" id="112416"/>
    <lineage>
        <taxon>Eukaryota</taxon>
        <taxon>Fungi</taxon>
        <taxon>Dikarya</taxon>
        <taxon>Ascomycota</taxon>
        <taxon>Pezizomycotina</taxon>
        <taxon>Lecanoromycetes</taxon>
        <taxon>OSLEUM clade</taxon>
        <taxon>Lecanoromycetidae</taxon>
        <taxon>Lecanorales</taxon>
        <taxon>Lecanorineae</taxon>
        <taxon>Parmeliaceae</taxon>
        <taxon>Letharia</taxon>
    </lineage>
</organism>
<reference evidence="2 3" key="1">
    <citation type="journal article" date="2020" name="Genomics">
        <title>Complete, high-quality genomes from long-read metagenomic sequencing of two wolf lichen thalli reveals enigmatic genome architecture.</title>
        <authorList>
            <person name="McKenzie S.K."/>
            <person name="Walston R.F."/>
            <person name="Allen J.L."/>
        </authorList>
    </citation>
    <scope>NUCLEOTIDE SEQUENCE [LARGE SCALE GENOMIC DNA]</scope>
    <source>
        <strain evidence="2">WasteWater2</strain>
    </source>
</reference>
<dbReference type="GeneID" id="59287408"/>
<dbReference type="PANTHER" id="PTHR33112:SF10">
    <property type="entry name" value="TOL"/>
    <property type="match status" value="1"/>
</dbReference>
<dbReference type="EMBL" id="JACCJC010000021">
    <property type="protein sequence ID" value="KAF6236118.1"/>
    <property type="molecule type" value="Genomic_DNA"/>
</dbReference>
<gene>
    <name evidence="2" type="ORF">HO173_005746</name>
</gene>
<proteinExistence type="predicted"/>
<dbReference type="Proteomes" id="UP000578531">
    <property type="component" value="Unassembled WGS sequence"/>
</dbReference>
<dbReference type="InterPro" id="IPR010730">
    <property type="entry name" value="HET"/>
</dbReference>
<sequence>MENEDLCQACQALFVEVKDHQMYRHTLGGFSESATNGCRFCAIRWDRLSREQRNEIVKHEHRIEVRHWKTRQPMLRFRYGSLVATLEFLLFPIEDVKDLVCTTVVASSTRLSESWPQIKRWYEDCLQNHSRCRSLSSSENMYPARLIDVGCGQEVEPRLCETSNLKVGFRYLTLSHRWGDHRILCLRTDNIEQMRRKVLEPAISKTFKEAMLVVKALGERYIWIDSLCIIQDSPNRSDWFEESTKMHAIYANAFCNISATGAVDGRDGCFFDRSPLLVQPLRVEIAESEELTRGTYLCVDWDIWSSNINNAPLARRAWVVQERLLSKRVIHFSQRQIFWECRERQTCEIFPHGMPPQLQQSHEAIYKGIDPDVEGARARERRGLVSHPELNVYELWNSIVEAYTQASLTMEDDKFVAIMGLAQRIQELLKQRYFAGLWEKHLADQLLWSPAGSQGMVKPQKYIAPSWSWASFVVPIKSPCLIRDTTDDNTLIQIVDLDVQTINDHPLSQVTSGSLTLRGSLVRGRIWKEILDGGGWAK</sequence>
<comment type="caution">
    <text evidence="2">The sequence shown here is derived from an EMBL/GenBank/DDBJ whole genome shotgun (WGS) entry which is preliminary data.</text>
</comment>